<name>A0A384WW86_9CAUD</name>
<dbReference type="KEGG" id="vg:55003962"/>
<dbReference type="Proteomes" id="UP000275089">
    <property type="component" value="Segment"/>
</dbReference>
<evidence type="ECO:0000313" key="2">
    <source>
        <dbReference type="Proteomes" id="UP000275089"/>
    </source>
</evidence>
<reference evidence="1 2" key="1">
    <citation type="submission" date="2017-08" db="EMBL/GenBank/DDBJ databases">
        <title>Genomic analysis reveals CRISPR-Cas mediated host-pathogen interaction between enterotoxigenic Escherichia coli and phages.</title>
        <authorList>
            <person name="Chakraborty S."/>
            <person name="Begum Y.A."/>
            <person name="Qadri F."/>
            <person name="Camilli A."/>
        </authorList>
    </citation>
    <scope>NUCLEOTIDE SEQUENCE [LARGE SCALE GENOMIC DNA]</scope>
</reference>
<accession>A0A384WW86</accession>
<dbReference type="EMBL" id="MF630921">
    <property type="protein sequence ID" value="ATI17020.1"/>
    <property type="molecule type" value="Genomic_DNA"/>
</dbReference>
<proteinExistence type="predicted"/>
<sequence length="76" mass="8520">MSPPLNEKPLKHPKAPKGFQLVCERYVEGTHRRTVIPNNHQTFHARGGLEVETVGSTGVTNTIRRSHLKQRPIGNV</sequence>
<keyword evidence="2" id="KW-1185">Reference proteome</keyword>
<dbReference type="RefSeq" id="YP_009812889.1">
    <property type="nucleotide sequence ID" value="NC_048071.1"/>
</dbReference>
<protein>
    <submittedName>
        <fullName evidence="1">XRE family transcriptional regulator</fullName>
    </submittedName>
</protein>
<dbReference type="GeneID" id="55003962"/>
<organism evidence="1 2">
    <name type="scientific">Escherichia phage IMM-002</name>
    <dbReference type="NCBI Taxonomy" id="2041760"/>
    <lineage>
        <taxon>Viruses</taxon>
        <taxon>Duplodnaviria</taxon>
        <taxon>Heunggongvirae</taxon>
        <taxon>Uroviricota</taxon>
        <taxon>Caudoviricetes</taxon>
        <taxon>Autographivirales</taxon>
        <taxon>Autotranscriptaviridae</taxon>
        <taxon>Studiervirinae</taxon>
        <taxon>Kayfunavirus</taxon>
        <taxon>Kayfunavirus IMM002</taxon>
    </lineage>
</organism>
<evidence type="ECO:0000313" key="1">
    <source>
        <dbReference type="EMBL" id="ATI17020.1"/>
    </source>
</evidence>